<dbReference type="GO" id="GO:0005524">
    <property type="term" value="F:ATP binding"/>
    <property type="evidence" value="ECO:0007669"/>
    <property type="project" value="UniProtKB-KW"/>
</dbReference>
<dbReference type="Gene3D" id="3.40.50.620">
    <property type="entry name" value="HUPs"/>
    <property type="match status" value="1"/>
</dbReference>
<evidence type="ECO:0000256" key="4">
    <source>
        <dbReference type="ARBA" id="ARBA00022741"/>
    </source>
</evidence>
<dbReference type="InterPro" id="IPR046884">
    <property type="entry name" value="MnmA-like_central"/>
</dbReference>
<comment type="subcellular location">
    <subcellularLocation>
        <location evidence="9">Cytoplasm</location>
    </subcellularLocation>
</comment>
<dbReference type="Pfam" id="PF20258">
    <property type="entry name" value="tRNA_Me_trans_C"/>
    <property type="match status" value="1"/>
</dbReference>
<reference evidence="12 13" key="1">
    <citation type="journal article" date="2016" name="Nat. Commun.">
        <title>Thousands of microbial genomes shed light on interconnected biogeochemical processes in an aquifer system.</title>
        <authorList>
            <person name="Anantharaman K."/>
            <person name="Brown C.T."/>
            <person name="Hug L.A."/>
            <person name="Sharon I."/>
            <person name="Castelle C.J."/>
            <person name="Probst A.J."/>
            <person name="Thomas B.C."/>
            <person name="Singh A."/>
            <person name="Wilkins M.J."/>
            <person name="Karaoz U."/>
            <person name="Brodie E.L."/>
            <person name="Williams K.H."/>
            <person name="Hubbard S.S."/>
            <person name="Banfield J.F."/>
        </authorList>
    </citation>
    <scope>NUCLEOTIDE SEQUENCE [LARGE SCALE GENOMIC DNA]</scope>
</reference>
<dbReference type="Proteomes" id="UP000179001">
    <property type="component" value="Unassembled WGS sequence"/>
</dbReference>
<dbReference type="PANTHER" id="PTHR11933">
    <property type="entry name" value="TRNA 5-METHYLAMINOMETHYL-2-THIOURIDYLATE -METHYLTRANSFERASE"/>
    <property type="match status" value="1"/>
</dbReference>
<dbReference type="HAMAP" id="MF_00144">
    <property type="entry name" value="tRNA_thiouridyl_MnmA"/>
    <property type="match status" value="1"/>
</dbReference>
<feature type="active site" description="Cysteine persulfide intermediate" evidence="9">
    <location>
        <position position="202"/>
    </location>
</feature>
<keyword evidence="4 9" id="KW-0547">Nucleotide-binding</keyword>
<gene>
    <name evidence="9" type="primary">mnmA</name>
    <name evidence="12" type="ORF">A2478_04565</name>
</gene>
<dbReference type="Gene3D" id="2.40.30.10">
    <property type="entry name" value="Translation factors"/>
    <property type="match status" value="1"/>
</dbReference>
<comment type="function">
    <text evidence="9">Catalyzes the 2-thiolation of uridine at the wobble position (U34) of tRNA, leading to the formation of s(2)U34.</text>
</comment>
<keyword evidence="7 9" id="KW-1015">Disulfide bond</keyword>
<dbReference type="InterPro" id="IPR023382">
    <property type="entry name" value="MnmA-like_central_sf"/>
</dbReference>
<feature type="disulfide bond" description="Alternate" evidence="9">
    <location>
        <begin position="105"/>
        <end position="202"/>
    </location>
</feature>
<comment type="similarity">
    <text evidence="9">Belongs to the MnmA/TRMU family.</text>
</comment>
<evidence type="ECO:0000313" key="12">
    <source>
        <dbReference type="EMBL" id="OGF31730.1"/>
    </source>
</evidence>
<feature type="site" description="Interaction with tRNA" evidence="9">
    <location>
        <position position="130"/>
    </location>
</feature>
<dbReference type="Gene3D" id="2.30.30.280">
    <property type="entry name" value="Adenine nucleotide alpha hydrolases-like domains"/>
    <property type="match status" value="1"/>
</dbReference>
<dbReference type="GO" id="GO:0005737">
    <property type="term" value="C:cytoplasm"/>
    <property type="evidence" value="ECO:0007669"/>
    <property type="project" value="UniProtKB-SubCell"/>
</dbReference>
<feature type="binding site" evidence="9">
    <location>
        <begin position="10"/>
        <end position="17"/>
    </location>
    <ligand>
        <name>ATP</name>
        <dbReference type="ChEBI" id="CHEBI:30616"/>
    </ligand>
</feature>
<dbReference type="EC" id="2.8.1.13" evidence="9"/>
<keyword evidence="3 9" id="KW-0819">tRNA processing</keyword>
<keyword evidence="9" id="KW-0963">Cytoplasm</keyword>
<accession>A0A1F5SYG3</accession>
<keyword evidence="1 9" id="KW-0820">tRNA-binding</keyword>
<dbReference type="PANTHER" id="PTHR11933:SF5">
    <property type="entry name" value="MITOCHONDRIAL TRNA-SPECIFIC 2-THIOURIDYLASE 1"/>
    <property type="match status" value="1"/>
</dbReference>
<dbReference type="GO" id="GO:0002143">
    <property type="term" value="P:tRNA wobble position uridine thiolation"/>
    <property type="evidence" value="ECO:0007669"/>
    <property type="project" value="TreeGrafter"/>
</dbReference>
<feature type="site" description="Interaction with tRNA" evidence="9">
    <location>
        <position position="339"/>
    </location>
</feature>
<dbReference type="SUPFAM" id="SSF52402">
    <property type="entry name" value="Adenine nucleotide alpha hydrolases-like"/>
    <property type="match status" value="1"/>
</dbReference>
<keyword evidence="2 9" id="KW-0808">Transferase</keyword>
<evidence type="ECO:0000256" key="5">
    <source>
        <dbReference type="ARBA" id="ARBA00022840"/>
    </source>
</evidence>
<feature type="domain" description="tRNA-specific 2-thiouridylase MnmA-like C-terminal" evidence="10">
    <location>
        <begin position="281"/>
        <end position="355"/>
    </location>
</feature>
<name>A0A1F5SYG3_9BACT</name>
<keyword evidence="5 9" id="KW-0067">ATP-binding</keyword>
<evidence type="ECO:0000256" key="6">
    <source>
        <dbReference type="ARBA" id="ARBA00022884"/>
    </source>
</evidence>
<comment type="caution">
    <text evidence="9">Lacks conserved residue(s) required for the propagation of feature annotation.</text>
</comment>
<evidence type="ECO:0000256" key="7">
    <source>
        <dbReference type="ARBA" id="ARBA00023157"/>
    </source>
</evidence>
<evidence type="ECO:0000259" key="10">
    <source>
        <dbReference type="Pfam" id="PF20258"/>
    </source>
</evidence>
<feature type="binding site" evidence="9">
    <location>
        <position position="129"/>
    </location>
    <ligand>
        <name>ATP</name>
        <dbReference type="ChEBI" id="CHEBI:30616"/>
    </ligand>
</feature>
<dbReference type="AlphaFoldDB" id="A0A1F5SYG3"/>
<dbReference type="Pfam" id="PF03054">
    <property type="entry name" value="tRNA_Me_trans"/>
    <property type="match status" value="1"/>
</dbReference>
<feature type="domain" description="tRNA-specific 2-thiouridylase MnmA-like central" evidence="11">
    <location>
        <begin position="211"/>
        <end position="272"/>
    </location>
</feature>
<evidence type="ECO:0000256" key="9">
    <source>
        <dbReference type="HAMAP-Rule" id="MF_00144"/>
    </source>
</evidence>
<feature type="region of interest" description="Interaction with tRNA" evidence="9">
    <location>
        <begin position="152"/>
        <end position="154"/>
    </location>
</feature>
<dbReference type="GO" id="GO:0000049">
    <property type="term" value="F:tRNA binding"/>
    <property type="evidence" value="ECO:0007669"/>
    <property type="project" value="UniProtKB-KW"/>
</dbReference>
<comment type="caution">
    <text evidence="12">The sequence shown here is derived from an EMBL/GenBank/DDBJ whole genome shotgun (WGS) entry which is preliminary data.</text>
</comment>
<dbReference type="STRING" id="1798002.A2478_04565"/>
<feature type="binding site" evidence="9">
    <location>
        <position position="36"/>
    </location>
    <ligand>
        <name>ATP</name>
        <dbReference type="ChEBI" id="CHEBI:30616"/>
    </ligand>
</feature>
<evidence type="ECO:0000256" key="1">
    <source>
        <dbReference type="ARBA" id="ARBA00022555"/>
    </source>
</evidence>
<evidence type="ECO:0000256" key="2">
    <source>
        <dbReference type="ARBA" id="ARBA00022679"/>
    </source>
</evidence>
<protein>
    <recommendedName>
        <fullName evidence="9">tRNA-specific 2-thiouridylase MnmA</fullName>
        <ecNumber evidence="9">2.8.1.13</ecNumber>
    </recommendedName>
</protein>
<dbReference type="InterPro" id="IPR046885">
    <property type="entry name" value="MnmA-like_C"/>
</dbReference>
<dbReference type="InterPro" id="IPR014729">
    <property type="entry name" value="Rossmann-like_a/b/a_fold"/>
</dbReference>
<evidence type="ECO:0000256" key="3">
    <source>
        <dbReference type="ARBA" id="ARBA00022694"/>
    </source>
</evidence>
<evidence type="ECO:0000256" key="8">
    <source>
        <dbReference type="ARBA" id="ARBA00051542"/>
    </source>
</evidence>
<dbReference type="NCBIfam" id="TIGR00420">
    <property type="entry name" value="trmU"/>
    <property type="match status" value="1"/>
</dbReference>
<dbReference type="InterPro" id="IPR004506">
    <property type="entry name" value="MnmA-like"/>
</dbReference>
<dbReference type="CDD" id="cd01998">
    <property type="entry name" value="MnmA_TRMU-like"/>
    <property type="match status" value="1"/>
</dbReference>
<organism evidence="12 13">
    <name type="scientific">Candidatus Falkowbacteria bacterium RIFOXYC2_FULL_36_12</name>
    <dbReference type="NCBI Taxonomy" id="1798002"/>
    <lineage>
        <taxon>Bacteria</taxon>
        <taxon>Candidatus Falkowiibacteriota</taxon>
    </lineage>
</organism>
<sequence length="356" mass="40196">MKSKGTVAVGMSGGVDSSVAAALLKKQGYDVIGVFFHFWGEKIDGNVRENICCSLESMQDARRVAQKLNIKFYTINLEVDFKKEIVDKFISEYQSGHTPNPCVDCNRYIKFGQALDKVKALGVDYLATGHYARLEFEKDDKYHLYKGKDEAKDQTYFLHRLTQGQLKHVMFPLAKLKKSKVRKLAAKFGLPTASKRESQEVCFIPSGNMHQFLSRYFTFKTGPIKDLETKKTLGQHSGLQKYTIGQRKGIGLADGPWFVTRLDLASSTLWVTTNEDLLESESLILDSIEWIVDEPRLPINVKCKVRSAQKAFKAVITKNHLNKYIVQFKSPQKSITAGQYAVFWKGKECLGGGVIK</sequence>
<evidence type="ECO:0000259" key="11">
    <source>
        <dbReference type="Pfam" id="PF20259"/>
    </source>
</evidence>
<comment type="catalytic activity">
    <reaction evidence="8 9">
        <text>S-sulfanyl-L-cysteinyl-[protein] + uridine(34) in tRNA + AH2 + ATP = 2-thiouridine(34) in tRNA + L-cysteinyl-[protein] + A + AMP + diphosphate + H(+)</text>
        <dbReference type="Rhea" id="RHEA:47032"/>
        <dbReference type="Rhea" id="RHEA-COMP:10131"/>
        <dbReference type="Rhea" id="RHEA-COMP:11726"/>
        <dbReference type="Rhea" id="RHEA-COMP:11727"/>
        <dbReference type="Rhea" id="RHEA-COMP:11728"/>
        <dbReference type="ChEBI" id="CHEBI:13193"/>
        <dbReference type="ChEBI" id="CHEBI:15378"/>
        <dbReference type="ChEBI" id="CHEBI:17499"/>
        <dbReference type="ChEBI" id="CHEBI:29950"/>
        <dbReference type="ChEBI" id="CHEBI:30616"/>
        <dbReference type="ChEBI" id="CHEBI:33019"/>
        <dbReference type="ChEBI" id="CHEBI:61963"/>
        <dbReference type="ChEBI" id="CHEBI:65315"/>
        <dbReference type="ChEBI" id="CHEBI:87170"/>
        <dbReference type="ChEBI" id="CHEBI:456215"/>
        <dbReference type="EC" id="2.8.1.13"/>
    </reaction>
</comment>
<dbReference type="Pfam" id="PF20259">
    <property type="entry name" value="tRNA_Me_trans_M"/>
    <property type="match status" value="1"/>
</dbReference>
<evidence type="ECO:0000313" key="13">
    <source>
        <dbReference type="Proteomes" id="UP000179001"/>
    </source>
</evidence>
<dbReference type="EMBL" id="MFGJ01000007">
    <property type="protein sequence ID" value="OGF31730.1"/>
    <property type="molecule type" value="Genomic_DNA"/>
</dbReference>
<keyword evidence="6 9" id="KW-0694">RNA-binding</keyword>
<proteinExistence type="inferred from homology"/>
<dbReference type="NCBIfam" id="NF001138">
    <property type="entry name" value="PRK00143.1"/>
    <property type="match status" value="1"/>
</dbReference>
<dbReference type="GO" id="GO:0103016">
    <property type="term" value="F:tRNA-uridine 2-sulfurtransferase activity"/>
    <property type="evidence" value="ECO:0007669"/>
    <property type="project" value="UniProtKB-EC"/>
</dbReference>
<dbReference type="FunFam" id="3.40.50.620:FF:000115">
    <property type="entry name" value="tRNA-specific 2-thiouridylase MnmA"/>
    <property type="match status" value="1"/>
</dbReference>
<feature type="active site" description="Nucleophile" evidence="9">
    <location>
        <position position="105"/>
    </location>
</feature>